<dbReference type="PROSITE" id="PS51078">
    <property type="entry name" value="ICLR_ED"/>
    <property type="match status" value="1"/>
</dbReference>
<dbReference type="Pfam" id="PF01614">
    <property type="entry name" value="IclR_C"/>
    <property type="match status" value="1"/>
</dbReference>
<dbReference type="InterPro" id="IPR036390">
    <property type="entry name" value="WH_DNA-bd_sf"/>
</dbReference>
<dbReference type="CDD" id="cd00090">
    <property type="entry name" value="HTH_ARSR"/>
    <property type="match status" value="1"/>
</dbReference>
<reference evidence="6 7" key="1">
    <citation type="submission" date="2014-10" db="EMBL/GenBank/DDBJ databases">
        <title>Genome sequence of Ponticoccus sp. strain UMTAT08 isolated from clonal culture of toxic dinoflagellate Alexandrium tamiyavanichii.</title>
        <authorList>
            <person name="Gan H.Y."/>
            <person name="Muhd D.-D."/>
            <person name="Mohd Noor M.E."/>
            <person name="Yeong Y.S."/>
            <person name="Usup G."/>
        </authorList>
    </citation>
    <scope>NUCLEOTIDE SEQUENCE [LARGE SCALE GENOMIC DNA]</scope>
    <source>
        <strain evidence="6 7">UMTAT08</strain>
    </source>
</reference>
<protein>
    <submittedName>
        <fullName evidence="6">Transcriptional regulator, IclR family</fullName>
    </submittedName>
</protein>
<organism evidence="6 7">
    <name type="scientific">Mameliella alba</name>
    <dbReference type="NCBI Taxonomy" id="561184"/>
    <lineage>
        <taxon>Bacteria</taxon>
        <taxon>Pseudomonadati</taxon>
        <taxon>Pseudomonadota</taxon>
        <taxon>Alphaproteobacteria</taxon>
        <taxon>Rhodobacterales</taxon>
        <taxon>Roseobacteraceae</taxon>
        <taxon>Mameliella</taxon>
    </lineage>
</organism>
<dbReference type="PATRIC" id="fig|1515334.3.peg.4196"/>
<comment type="caution">
    <text evidence="6">The sequence shown here is derived from an EMBL/GenBank/DDBJ whole genome shotgun (WGS) entry which is preliminary data.</text>
</comment>
<feature type="domain" description="HTH iclR-type" evidence="4">
    <location>
        <begin position="14"/>
        <end position="76"/>
    </location>
</feature>
<dbReference type="SUPFAM" id="SSF55781">
    <property type="entry name" value="GAF domain-like"/>
    <property type="match status" value="1"/>
</dbReference>
<evidence type="ECO:0000256" key="2">
    <source>
        <dbReference type="ARBA" id="ARBA00023125"/>
    </source>
</evidence>
<name>A0A0B3RJE6_9RHOB</name>
<dbReference type="GO" id="GO:0003677">
    <property type="term" value="F:DNA binding"/>
    <property type="evidence" value="ECO:0007669"/>
    <property type="project" value="UniProtKB-KW"/>
</dbReference>
<evidence type="ECO:0000256" key="3">
    <source>
        <dbReference type="ARBA" id="ARBA00023163"/>
    </source>
</evidence>
<proteinExistence type="predicted"/>
<dbReference type="Proteomes" id="UP000030960">
    <property type="component" value="Unassembled WGS sequence"/>
</dbReference>
<dbReference type="SMART" id="SM00346">
    <property type="entry name" value="HTH_ICLR"/>
    <property type="match status" value="1"/>
</dbReference>
<sequence>MTSEQAGSTTKRQVPAVTRALAILRFLARWPEPVGVNPMARELDLVPSTCLHILRVLQDEGMVDFDSQTKRYTIGIGILPLARSALQRNSFSTLIQPQLSELSQKFGVTSIATQLSEPNQMIVVALSQSSMPFRLQVDLGSRFPALISATGRLFAAFNVEDEQTLRQEFDRLVWDHPPDFEDWVQEIREARERGYAVDQGTYISGVTVVAVPVFGNSGRMTRSIVAIGISERLKDKQVPKLTRAMQGIRDHIQELQIDAGS</sequence>
<evidence type="ECO:0000259" key="5">
    <source>
        <dbReference type="PROSITE" id="PS51078"/>
    </source>
</evidence>
<evidence type="ECO:0000313" key="6">
    <source>
        <dbReference type="EMBL" id="KHQ51380.1"/>
    </source>
</evidence>
<dbReference type="PROSITE" id="PS51077">
    <property type="entry name" value="HTH_ICLR"/>
    <property type="match status" value="1"/>
</dbReference>
<dbReference type="InterPro" id="IPR050707">
    <property type="entry name" value="HTH_MetabolicPath_Reg"/>
</dbReference>
<evidence type="ECO:0000313" key="7">
    <source>
        <dbReference type="Proteomes" id="UP000030960"/>
    </source>
</evidence>
<evidence type="ECO:0000256" key="1">
    <source>
        <dbReference type="ARBA" id="ARBA00023015"/>
    </source>
</evidence>
<dbReference type="Gene3D" id="3.30.450.40">
    <property type="match status" value="1"/>
</dbReference>
<dbReference type="OrthoDB" id="6057486at2"/>
<dbReference type="STRING" id="561184.SAMN05216376_11388"/>
<keyword evidence="2" id="KW-0238">DNA-binding</keyword>
<gene>
    <name evidence="6" type="ORF">OA50_04161</name>
</gene>
<dbReference type="RefSeq" id="WP_043144857.1">
    <property type="nucleotide sequence ID" value="NZ_JSUQ01000018.1"/>
</dbReference>
<keyword evidence="3" id="KW-0804">Transcription</keyword>
<dbReference type="InterPro" id="IPR005471">
    <property type="entry name" value="Tscrpt_reg_IclR_N"/>
</dbReference>
<dbReference type="GO" id="GO:0045892">
    <property type="term" value="P:negative regulation of DNA-templated transcription"/>
    <property type="evidence" value="ECO:0007669"/>
    <property type="project" value="TreeGrafter"/>
</dbReference>
<keyword evidence="1" id="KW-0805">Transcription regulation</keyword>
<dbReference type="InterPro" id="IPR011991">
    <property type="entry name" value="ArsR-like_HTH"/>
</dbReference>
<dbReference type="GO" id="GO:0003700">
    <property type="term" value="F:DNA-binding transcription factor activity"/>
    <property type="evidence" value="ECO:0007669"/>
    <property type="project" value="TreeGrafter"/>
</dbReference>
<feature type="domain" description="IclR-ED" evidence="5">
    <location>
        <begin position="77"/>
        <end position="261"/>
    </location>
</feature>
<keyword evidence="7" id="KW-1185">Reference proteome</keyword>
<evidence type="ECO:0000259" key="4">
    <source>
        <dbReference type="PROSITE" id="PS51077"/>
    </source>
</evidence>
<dbReference type="InterPro" id="IPR029016">
    <property type="entry name" value="GAF-like_dom_sf"/>
</dbReference>
<dbReference type="SUPFAM" id="SSF46785">
    <property type="entry name" value="Winged helix' DNA-binding domain"/>
    <property type="match status" value="1"/>
</dbReference>
<accession>A0A0B3RJE6</accession>
<dbReference type="AlphaFoldDB" id="A0A0B3RJE6"/>
<dbReference type="InterPro" id="IPR036388">
    <property type="entry name" value="WH-like_DNA-bd_sf"/>
</dbReference>
<dbReference type="EMBL" id="JSUQ01000018">
    <property type="protein sequence ID" value="KHQ51380.1"/>
    <property type="molecule type" value="Genomic_DNA"/>
</dbReference>
<dbReference type="Pfam" id="PF09339">
    <property type="entry name" value="HTH_IclR"/>
    <property type="match status" value="1"/>
</dbReference>
<dbReference type="PANTHER" id="PTHR30136:SF24">
    <property type="entry name" value="HTH-TYPE TRANSCRIPTIONAL REPRESSOR ALLR"/>
    <property type="match status" value="1"/>
</dbReference>
<dbReference type="Gene3D" id="1.10.10.10">
    <property type="entry name" value="Winged helix-like DNA-binding domain superfamily/Winged helix DNA-binding domain"/>
    <property type="match status" value="1"/>
</dbReference>
<dbReference type="InterPro" id="IPR014757">
    <property type="entry name" value="Tscrpt_reg_IclR_C"/>
</dbReference>
<dbReference type="PANTHER" id="PTHR30136">
    <property type="entry name" value="HELIX-TURN-HELIX TRANSCRIPTIONAL REGULATOR, ICLR FAMILY"/>
    <property type="match status" value="1"/>
</dbReference>